<reference evidence="3 4" key="1">
    <citation type="submission" date="2018-05" db="EMBL/GenBank/DDBJ databases">
        <title>The draft genome of strain NS-104.</title>
        <authorList>
            <person name="Hang P."/>
            <person name="Jiang J."/>
        </authorList>
    </citation>
    <scope>NUCLEOTIDE SEQUENCE [LARGE SCALE GENOMIC DNA]</scope>
    <source>
        <strain evidence="3 4">NS-104</strain>
    </source>
</reference>
<dbReference type="Pfam" id="PF13602">
    <property type="entry name" value="ADH_zinc_N_2"/>
    <property type="match status" value="1"/>
</dbReference>
<dbReference type="SUPFAM" id="SSF51735">
    <property type="entry name" value="NAD(P)-binding Rossmann-fold domains"/>
    <property type="match status" value="1"/>
</dbReference>
<dbReference type="PANTHER" id="PTHR11695">
    <property type="entry name" value="ALCOHOL DEHYDROGENASE RELATED"/>
    <property type="match status" value="1"/>
</dbReference>
<name>A0A2U2DJD3_9HYPH</name>
<dbReference type="Proteomes" id="UP000245252">
    <property type="component" value="Unassembled WGS sequence"/>
</dbReference>
<gene>
    <name evidence="3" type="ORF">DEM27_26045</name>
</gene>
<dbReference type="GO" id="GO:0016491">
    <property type="term" value="F:oxidoreductase activity"/>
    <property type="evidence" value="ECO:0007669"/>
    <property type="project" value="UniProtKB-KW"/>
</dbReference>
<keyword evidence="4" id="KW-1185">Reference proteome</keyword>
<dbReference type="InterPro" id="IPR011032">
    <property type="entry name" value="GroES-like_sf"/>
</dbReference>
<dbReference type="InterPro" id="IPR050700">
    <property type="entry name" value="YIM1/Zinc_Alcohol_DH_Fams"/>
</dbReference>
<evidence type="ECO:0000259" key="2">
    <source>
        <dbReference type="SMART" id="SM00829"/>
    </source>
</evidence>
<evidence type="ECO:0000313" key="4">
    <source>
        <dbReference type="Proteomes" id="UP000245252"/>
    </source>
</evidence>
<dbReference type="Gene3D" id="3.90.180.10">
    <property type="entry name" value="Medium-chain alcohol dehydrogenases, catalytic domain"/>
    <property type="match status" value="1"/>
</dbReference>
<organism evidence="3 4">
    <name type="scientific">Metarhizobium album</name>
    <dbReference type="NCBI Taxonomy" id="2182425"/>
    <lineage>
        <taxon>Bacteria</taxon>
        <taxon>Pseudomonadati</taxon>
        <taxon>Pseudomonadota</taxon>
        <taxon>Alphaproteobacteria</taxon>
        <taxon>Hyphomicrobiales</taxon>
        <taxon>Rhizobiaceae</taxon>
        <taxon>Metarhizobium</taxon>
    </lineage>
</organism>
<evidence type="ECO:0000256" key="1">
    <source>
        <dbReference type="ARBA" id="ARBA00023002"/>
    </source>
</evidence>
<dbReference type="InterPro" id="IPR020843">
    <property type="entry name" value="ER"/>
</dbReference>
<dbReference type="SUPFAM" id="SSF50129">
    <property type="entry name" value="GroES-like"/>
    <property type="match status" value="1"/>
</dbReference>
<dbReference type="AlphaFoldDB" id="A0A2U2DJD3"/>
<proteinExistence type="predicted"/>
<dbReference type="EMBL" id="QFBC01000016">
    <property type="protein sequence ID" value="PWE53412.1"/>
    <property type="molecule type" value="Genomic_DNA"/>
</dbReference>
<dbReference type="Gene3D" id="3.40.50.720">
    <property type="entry name" value="NAD(P)-binding Rossmann-like Domain"/>
    <property type="match status" value="1"/>
</dbReference>
<accession>A0A2U2DJD3</accession>
<dbReference type="SMART" id="SM00829">
    <property type="entry name" value="PKS_ER"/>
    <property type="match status" value="1"/>
</dbReference>
<sequence>MKAVRISGYNEPLVLEDVDIPQPGPSEVLVRVHAAALNPLDFKLQRGYMHAFFPLTFPYTIGTDYAGVVEKTGSLSSHWRVGDRVVVGSQATQGGAIAEFAIADSSNLVRLPDSISFADAAGIPVAAGTAWQALFEMANLSKGQTVLIHAGAGGVGSFAIQFARQVGARVIATASGSGLEIVRKLGADQVIDYKSQDFQGMVSDVDVVLDTIGGETQQKSYGVLRTGGSLLATSAPPDEALAKAHKVSATFVFHEPVASRLSKIVRKVEDGSAKVLVDCQQNLADFQAAFDHQASGRAKGKIILAIA</sequence>
<dbReference type="RefSeq" id="WP_109461162.1">
    <property type="nucleotide sequence ID" value="NZ_QFBC01000016.1"/>
</dbReference>
<evidence type="ECO:0000313" key="3">
    <source>
        <dbReference type="EMBL" id="PWE53412.1"/>
    </source>
</evidence>
<feature type="domain" description="Enoyl reductase (ER)" evidence="2">
    <location>
        <begin position="8"/>
        <end position="304"/>
    </location>
</feature>
<dbReference type="GO" id="GO:0008270">
    <property type="term" value="F:zinc ion binding"/>
    <property type="evidence" value="ECO:0007669"/>
    <property type="project" value="InterPro"/>
</dbReference>
<dbReference type="InterPro" id="IPR002364">
    <property type="entry name" value="Quin_OxRdtase/zeta-crystal_CS"/>
</dbReference>
<dbReference type="InterPro" id="IPR036291">
    <property type="entry name" value="NAD(P)-bd_dom_sf"/>
</dbReference>
<keyword evidence="1" id="KW-0560">Oxidoreductase</keyword>
<dbReference type="OrthoDB" id="9792321at2"/>
<dbReference type="PROSITE" id="PS01162">
    <property type="entry name" value="QOR_ZETA_CRYSTAL"/>
    <property type="match status" value="1"/>
</dbReference>
<dbReference type="InterPro" id="IPR013154">
    <property type="entry name" value="ADH-like_N"/>
</dbReference>
<dbReference type="CDD" id="cd05289">
    <property type="entry name" value="MDR_like_2"/>
    <property type="match status" value="1"/>
</dbReference>
<comment type="caution">
    <text evidence="3">The sequence shown here is derived from an EMBL/GenBank/DDBJ whole genome shotgun (WGS) entry which is preliminary data.</text>
</comment>
<protein>
    <submittedName>
        <fullName evidence="3">NADP-dependent oxidoreductase</fullName>
    </submittedName>
</protein>
<dbReference type="PANTHER" id="PTHR11695:SF294">
    <property type="entry name" value="RETICULON-4-INTERACTING PROTEIN 1, MITOCHONDRIAL"/>
    <property type="match status" value="1"/>
</dbReference>
<dbReference type="Pfam" id="PF08240">
    <property type="entry name" value="ADH_N"/>
    <property type="match status" value="1"/>
</dbReference>